<keyword evidence="2" id="KW-1185">Reference proteome</keyword>
<reference evidence="2" key="1">
    <citation type="journal article" date="2019" name="Int. J. Syst. Evol. Microbiol.">
        <title>The Global Catalogue of Microorganisms (GCM) 10K type strain sequencing project: providing services to taxonomists for standard genome sequencing and annotation.</title>
        <authorList>
            <consortium name="The Broad Institute Genomics Platform"/>
            <consortium name="The Broad Institute Genome Sequencing Center for Infectious Disease"/>
            <person name="Wu L."/>
            <person name="Ma J."/>
        </authorList>
    </citation>
    <scope>NUCLEOTIDE SEQUENCE [LARGE SCALE GENOMIC DNA]</scope>
    <source>
        <strain evidence="2">CGMCC 1.13718</strain>
    </source>
</reference>
<evidence type="ECO:0000313" key="1">
    <source>
        <dbReference type="EMBL" id="MFC6633429.1"/>
    </source>
</evidence>
<dbReference type="Proteomes" id="UP001596425">
    <property type="component" value="Unassembled WGS sequence"/>
</dbReference>
<protein>
    <submittedName>
        <fullName evidence="1">CPXCG motif-containing cysteine-rich protein</fullName>
    </submittedName>
</protein>
<organism evidence="1 2">
    <name type="scientific">Microbulbifer taiwanensis</name>
    <dbReference type="NCBI Taxonomy" id="986746"/>
    <lineage>
        <taxon>Bacteria</taxon>
        <taxon>Pseudomonadati</taxon>
        <taxon>Pseudomonadota</taxon>
        <taxon>Gammaproteobacteria</taxon>
        <taxon>Cellvibrionales</taxon>
        <taxon>Microbulbiferaceae</taxon>
        <taxon>Microbulbifer</taxon>
    </lineage>
</organism>
<dbReference type="PIRSF" id="PIRSF037225">
    <property type="entry name" value="UCP037225"/>
    <property type="match status" value="1"/>
</dbReference>
<comment type="caution">
    <text evidence="1">The sequence shown here is derived from an EMBL/GenBank/DDBJ whole genome shotgun (WGS) entry which is preliminary data.</text>
</comment>
<dbReference type="InterPro" id="IPR017143">
    <property type="entry name" value="UCP037225"/>
</dbReference>
<evidence type="ECO:0000313" key="2">
    <source>
        <dbReference type="Proteomes" id="UP001596425"/>
    </source>
</evidence>
<name>A0ABW1YPY3_9GAMM</name>
<dbReference type="RefSeq" id="WP_193189096.1">
    <property type="nucleotide sequence ID" value="NZ_JACZFR010000001.1"/>
</dbReference>
<sequence length="65" mass="7261">MQPLDEHRDTCPYCGEVIALLLDYSAGEQSYIEDCPVCCRPIVVTLMESADGTIDVSLRHENETD</sequence>
<gene>
    <name evidence="1" type="ORF">ACFQBM_09065</name>
</gene>
<proteinExistence type="predicted"/>
<accession>A0ABW1YPY3</accession>
<dbReference type="EMBL" id="JBHSVR010000001">
    <property type="protein sequence ID" value="MFC6633429.1"/>
    <property type="molecule type" value="Genomic_DNA"/>
</dbReference>
<dbReference type="InterPro" id="IPR025990">
    <property type="entry name" value="zinc_ribbon_bacterial"/>
</dbReference>
<dbReference type="Pfam" id="PF14255">
    <property type="entry name" value="Zn_ribbon_21"/>
    <property type="match status" value="1"/>
</dbReference>